<name>A0A9D1AMV8_9FIRM</name>
<organism evidence="1 2">
    <name type="scientific">Candidatus Caccousia avicola</name>
    <dbReference type="NCBI Taxonomy" id="2840721"/>
    <lineage>
        <taxon>Bacteria</taxon>
        <taxon>Bacillati</taxon>
        <taxon>Bacillota</taxon>
        <taxon>Clostridia</taxon>
        <taxon>Eubacteriales</taxon>
        <taxon>Oscillospiraceae</taxon>
        <taxon>Oscillospiraceae incertae sedis</taxon>
        <taxon>Candidatus Caccousia</taxon>
    </lineage>
</organism>
<dbReference type="AlphaFoldDB" id="A0A9D1AMV8"/>
<dbReference type="Proteomes" id="UP000824242">
    <property type="component" value="Unassembled WGS sequence"/>
</dbReference>
<protein>
    <submittedName>
        <fullName evidence="1">RidA family protein</fullName>
    </submittedName>
</protein>
<dbReference type="SUPFAM" id="SSF55298">
    <property type="entry name" value="YjgF-like"/>
    <property type="match status" value="1"/>
</dbReference>
<reference evidence="1" key="2">
    <citation type="journal article" date="2021" name="PeerJ">
        <title>Extensive microbial diversity within the chicken gut microbiome revealed by metagenomics and culture.</title>
        <authorList>
            <person name="Gilroy R."/>
            <person name="Ravi A."/>
            <person name="Getino M."/>
            <person name="Pursley I."/>
            <person name="Horton D.L."/>
            <person name="Alikhan N.F."/>
            <person name="Baker D."/>
            <person name="Gharbi K."/>
            <person name="Hall N."/>
            <person name="Watson M."/>
            <person name="Adriaenssens E.M."/>
            <person name="Foster-Nyarko E."/>
            <person name="Jarju S."/>
            <person name="Secka A."/>
            <person name="Antonio M."/>
            <person name="Oren A."/>
            <person name="Chaudhuri R.R."/>
            <person name="La Ragione R."/>
            <person name="Hildebrand F."/>
            <person name="Pallen M.J."/>
        </authorList>
    </citation>
    <scope>NUCLEOTIDE SEQUENCE</scope>
    <source>
        <strain evidence="1">ChiSxjej1B13-7958</strain>
    </source>
</reference>
<proteinExistence type="predicted"/>
<sequence length="161" mass="17867">MIHEIRENGRETAPIFPKVKALIPIREAGEFVYVSGHGPEDINTYEPLYRGRVGADLTLEEGRQAAAECGKTLLRAIQEQYGTLDCIRSLVRALILVNCGEGFEAVGEVADGFSDLCVEVLQERGRHVRTVMGTRNMPNHNIPVEVELIFRLAEGYGAKEE</sequence>
<accession>A0A9D1AMV8</accession>
<dbReference type="InterPro" id="IPR013813">
    <property type="entry name" value="Endoribo_LPSP/chorism_mut-like"/>
</dbReference>
<dbReference type="PANTHER" id="PTHR43760:SF1">
    <property type="entry name" value="ENDORIBONUCLEASE L-PSP_CHORISMATE MUTASE-LIKE DOMAIN-CONTAINING PROTEIN"/>
    <property type="match status" value="1"/>
</dbReference>
<dbReference type="PANTHER" id="PTHR43760">
    <property type="entry name" value="ENDORIBONUCLEASE-RELATED"/>
    <property type="match status" value="1"/>
</dbReference>
<gene>
    <name evidence="1" type="ORF">IAB89_01675</name>
</gene>
<evidence type="ECO:0000313" key="1">
    <source>
        <dbReference type="EMBL" id="HIR46358.1"/>
    </source>
</evidence>
<reference evidence="1" key="1">
    <citation type="submission" date="2020-10" db="EMBL/GenBank/DDBJ databases">
        <authorList>
            <person name="Gilroy R."/>
        </authorList>
    </citation>
    <scope>NUCLEOTIDE SEQUENCE</scope>
    <source>
        <strain evidence="1">ChiSxjej1B13-7958</strain>
    </source>
</reference>
<dbReference type="InterPro" id="IPR035959">
    <property type="entry name" value="RutC-like_sf"/>
</dbReference>
<dbReference type="CDD" id="cd02199">
    <property type="entry name" value="YjgF_YER057c_UK114_like_1"/>
    <property type="match status" value="1"/>
</dbReference>
<evidence type="ECO:0000313" key="2">
    <source>
        <dbReference type="Proteomes" id="UP000824242"/>
    </source>
</evidence>
<dbReference type="EMBL" id="DVGZ01000019">
    <property type="protein sequence ID" value="HIR46358.1"/>
    <property type="molecule type" value="Genomic_DNA"/>
</dbReference>
<comment type="caution">
    <text evidence="1">The sequence shown here is derived from an EMBL/GenBank/DDBJ whole genome shotgun (WGS) entry which is preliminary data.</text>
</comment>
<dbReference type="Gene3D" id="3.30.1330.40">
    <property type="entry name" value="RutC-like"/>
    <property type="match status" value="1"/>
</dbReference>